<evidence type="ECO:0000256" key="8">
    <source>
        <dbReference type="SAM" id="MobiDB-lite"/>
    </source>
</evidence>
<accession>A0A0L0HW78</accession>
<dbReference type="PANTHER" id="PTHR34689">
    <property type="entry name" value="NUCLEIC ACID-BINDING PROTEIN"/>
    <property type="match status" value="1"/>
</dbReference>
<evidence type="ECO:0000256" key="3">
    <source>
        <dbReference type="ARBA" id="ARBA00006852"/>
    </source>
</evidence>
<gene>
    <name evidence="9" type="ORF">SPPG_00828</name>
</gene>
<dbReference type="Pfam" id="PF10500">
    <property type="entry name" value="SR-25"/>
    <property type="match status" value="1"/>
</dbReference>
<dbReference type="GO" id="GO:0016607">
    <property type="term" value="C:nuclear speck"/>
    <property type="evidence" value="ECO:0007669"/>
    <property type="project" value="UniProtKB-SubCell"/>
</dbReference>
<protein>
    <recommendedName>
        <fullName evidence="4">ADP-ribosylation factor-like protein 6-interacting protein 4</fullName>
    </recommendedName>
</protein>
<evidence type="ECO:0000313" key="9">
    <source>
        <dbReference type="EMBL" id="KND05160.1"/>
    </source>
</evidence>
<evidence type="ECO:0000256" key="2">
    <source>
        <dbReference type="ARBA" id="ARBA00004604"/>
    </source>
</evidence>
<dbReference type="InParanoid" id="A0A0L0HW78"/>
<dbReference type="GO" id="GO:0008380">
    <property type="term" value="P:RNA splicing"/>
    <property type="evidence" value="ECO:0007669"/>
    <property type="project" value="UniProtKB-KW"/>
</dbReference>
<dbReference type="EMBL" id="KQ257450">
    <property type="protein sequence ID" value="KND05160.1"/>
    <property type="molecule type" value="Genomic_DNA"/>
</dbReference>
<evidence type="ECO:0000256" key="6">
    <source>
        <dbReference type="ARBA" id="ARBA00023187"/>
    </source>
</evidence>
<reference evidence="9 10" key="1">
    <citation type="submission" date="2009-08" db="EMBL/GenBank/DDBJ databases">
        <title>The Genome Sequence of Spizellomyces punctatus strain DAOM BR117.</title>
        <authorList>
            <consortium name="The Broad Institute Genome Sequencing Platform"/>
            <person name="Russ C."/>
            <person name="Cuomo C."/>
            <person name="Shea T."/>
            <person name="Young S.K."/>
            <person name="Zeng Q."/>
            <person name="Koehrsen M."/>
            <person name="Haas B."/>
            <person name="Borodovsky M."/>
            <person name="Guigo R."/>
            <person name="Alvarado L."/>
            <person name="Berlin A."/>
            <person name="Bochicchio J."/>
            <person name="Borenstein D."/>
            <person name="Chapman S."/>
            <person name="Chen Z."/>
            <person name="Engels R."/>
            <person name="Freedman E."/>
            <person name="Gellesch M."/>
            <person name="Goldberg J."/>
            <person name="Griggs A."/>
            <person name="Gujja S."/>
            <person name="Heiman D."/>
            <person name="Hepburn T."/>
            <person name="Howarth C."/>
            <person name="Jen D."/>
            <person name="Larson L."/>
            <person name="Lewis B."/>
            <person name="Mehta T."/>
            <person name="Park D."/>
            <person name="Pearson M."/>
            <person name="Roberts A."/>
            <person name="Saif S."/>
            <person name="Shenoy N."/>
            <person name="Sisk P."/>
            <person name="Stolte C."/>
            <person name="Sykes S."/>
            <person name="Thomson T."/>
            <person name="Walk T."/>
            <person name="White J."/>
            <person name="Yandava C."/>
            <person name="Burger G."/>
            <person name="Gray M.W."/>
            <person name="Holland P.W.H."/>
            <person name="King N."/>
            <person name="Lang F.B.F."/>
            <person name="Roger A.J."/>
            <person name="Ruiz-Trillo I."/>
            <person name="Lander E."/>
            <person name="Nusbaum C."/>
        </authorList>
    </citation>
    <scope>NUCLEOTIDE SEQUENCE [LARGE SCALE GENOMIC DNA]</scope>
    <source>
        <strain evidence="9 10">DAOM BR117</strain>
    </source>
</reference>
<dbReference type="AlphaFoldDB" id="A0A0L0HW78"/>
<keyword evidence="7" id="KW-0539">Nucleus</keyword>
<evidence type="ECO:0000256" key="5">
    <source>
        <dbReference type="ARBA" id="ARBA00022664"/>
    </source>
</evidence>
<dbReference type="STRING" id="645134.A0A0L0HW78"/>
<dbReference type="OrthoDB" id="2538345at2759"/>
<dbReference type="VEuPathDB" id="FungiDB:SPPG_00828"/>
<organism evidence="9 10">
    <name type="scientific">Spizellomyces punctatus (strain DAOM BR117)</name>
    <dbReference type="NCBI Taxonomy" id="645134"/>
    <lineage>
        <taxon>Eukaryota</taxon>
        <taxon>Fungi</taxon>
        <taxon>Fungi incertae sedis</taxon>
        <taxon>Chytridiomycota</taxon>
        <taxon>Chytridiomycota incertae sedis</taxon>
        <taxon>Chytridiomycetes</taxon>
        <taxon>Spizellomycetales</taxon>
        <taxon>Spizellomycetaceae</taxon>
        <taxon>Spizellomyces</taxon>
    </lineage>
</organism>
<evidence type="ECO:0000256" key="4">
    <source>
        <dbReference type="ARBA" id="ARBA00017993"/>
    </source>
</evidence>
<dbReference type="GO" id="GO:0005730">
    <property type="term" value="C:nucleolus"/>
    <property type="evidence" value="ECO:0007669"/>
    <property type="project" value="UniProtKB-SubCell"/>
</dbReference>
<feature type="region of interest" description="Disordered" evidence="8">
    <location>
        <begin position="1"/>
        <end position="127"/>
    </location>
</feature>
<feature type="compositionally biased region" description="Basic residues" evidence="8">
    <location>
        <begin position="85"/>
        <end position="116"/>
    </location>
</feature>
<feature type="compositionally biased region" description="Basic and acidic residues" evidence="8">
    <location>
        <begin position="20"/>
        <end position="36"/>
    </location>
</feature>
<evidence type="ECO:0000256" key="1">
    <source>
        <dbReference type="ARBA" id="ARBA00004324"/>
    </source>
</evidence>
<dbReference type="Proteomes" id="UP000053201">
    <property type="component" value="Unassembled WGS sequence"/>
</dbReference>
<keyword evidence="5" id="KW-0507">mRNA processing</keyword>
<evidence type="ECO:0000313" key="10">
    <source>
        <dbReference type="Proteomes" id="UP000053201"/>
    </source>
</evidence>
<evidence type="ECO:0000256" key="7">
    <source>
        <dbReference type="ARBA" id="ARBA00023242"/>
    </source>
</evidence>
<dbReference type="RefSeq" id="XP_016613199.1">
    <property type="nucleotide sequence ID" value="XM_016749157.1"/>
</dbReference>
<dbReference type="InterPro" id="IPR019532">
    <property type="entry name" value="Nucl_RNA-splicing_assoc_SR-25"/>
</dbReference>
<comment type="similarity">
    <text evidence="3">Belongs to the ARL6IP4 family.</text>
</comment>
<feature type="compositionally biased region" description="Low complexity" evidence="8">
    <location>
        <begin position="65"/>
        <end position="77"/>
    </location>
</feature>
<keyword evidence="6" id="KW-0508">mRNA splicing</keyword>
<dbReference type="GO" id="GO:0006397">
    <property type="term" value="P:mRNA processing"/>
    <property type="evidence" value="ECO:0007669"/>
    <property type="project" value="UniProtKB-KW"/>
</dbReference>
<dbReference type="PANTHER" id="PTHR34689:SF1">
    <property type="entry name" value="NUCLEIC ACID-BINDING PROTEIN"/>
    <property type="match status" value="1"/>
</dbReference>
<dbReference type="eggNOG" id="ENOG502QPV8">
    <property type="taxonomic scope" value="Eukaryota"/>
</dbReference>
<feature type="compositionally biased region" description="Basic residues" evidence="8">
    <location>
        <begin position="54"/>
        <end position="64"/>
    </location>
</feature>
<dbReference type="GeneID" id="27684533"/>
<keyword evidence="10" id="KW-1185">Reference proteome</keyword>
<sequence>MGSRDTSRTRRDRGRSISRSPERRSYSSRRDEDKDRLHRRRSPSTSSLSDAGHKDKRRRRKRSRSTSVSSYTSSSETSSDDDRSRRKRKHSKHKKEKKKEKKSKKDKKSQKKKKSKSSKDKTKSGAVTAQYGAHGLITASDMYRKEAEFRTWLVEVKNTSPEVLDNQKMKLHFAEYMEDYNTATLPLKYYDLDQWERQQFVRQRAEAGVEDTGEFNILNDEERLKQHSKALRAGRLPEPSFTKDQLAELKKVSEERIAADRLRKMGYVPKDSLGVRYEEAE</sequence>
<proteinExistence type="inferred from homology"/>
<dbReference type="OMA" id="TMPHEKY"/>
<name>A0A0L0HW78_SPIPD</name>
<comment type="subcellular location">
    <subcellularLocation>
        <location evidence="1">Nucleus speckle</location>
    </subcellularLocation>
    <subcellularLocation>
        <location evidence="2">Nucleus</location>
        <location evidence="2">Nucleolus</location>
    </subcellularLocation>
</comment>